<dbReference type="OrthoDB" id="3479226at2759"/>
<name>A0A194X819_MOLSC</name>
<dbReference type="RefSeq" id="XP_018070665.1">
    <property type="nucleotide sequence ID" value="XM_018215060.1"/>
</dbReference>
<dbReference type="InParanoid" id="A0A194X819"/>
<protein>
    <recommendedName>
        <fullName evidence="4">DUF2278 family protein</fullName>
    </recommendedName>
</protein>
<proteinExistence type="predicted"/>
<dbReference type="GeneID" id="28824786"/>
<dbReference type="Pfam" id="PF10042">
    <property type="entry name" value="DUF2278"/>
    <property type="match status" value="1"/>
</dbReference>
<evidence type="ECO:0000256" key="1">
    <source>
        <dbReference type="SAM" id="MobiDB-lite"/>
    </source>
</evidence>
<dbReference type="Proteomes" id="UP000070700">
    <property type="component" value="Unassembled WGS sequence"/>
</dbReference>
<dbReference type="EMBL" id="KQ947416">
    <property type="protein sequence ID" value="KUJ16310.1"/>
    <property type="molecule type" value="Genomic_DNA"/>
</dbReference>
<feature type="compositionally biased region" description="Basic residues" evidence="1">
    <location>
        <begin position="1"/>
        <end position="15"/>
    </location>
</feature>
<accession>A0A194X819</accession>
<gene>
    <name evidence="2" type="ORF">LY89DRAFT_685322</name>
</gene>
<reference evidence="2 3" key="1">
    <citation type="submission" date="2015-10" db="EMBL/GenBank/DDBJ databases">
        <title>Full genome of DAOMC 229536 Phialocephala scopiformis, a fungal endophyte of spruce producing the potent anti-insectan compound rugulosin.</title>
        <authorList>
            <consortium name="DOE Joint Genome Institute"/>
            <person name="Walker A.K."/>
            <person name="Frasz S.L."/>
            <person name="Seifert K.A."/>
            <person name="Miller J.D."/>
            <person name="Mondo S.J."/>
            <person name="Labutti K."/>
            <person name="Lipzen A."/>
            <person name="Dockter R."/>
            <person name="Kennedy M."/>
            <person name="Grigoriev I.V."/>
            <person name="Spatafora J.W."/>
        </authorList>
    </citation>
    <scope>NUCLEOTIDE SEQUENCE [LARGE SCALE GENOMIC DNA]</scope>
    <source>
        <strain evidence="2 3">CBS 120377</strain>
    </source>
</reference>
<evidence type="ECO:0000313" key="2">
    <source>
        <dbReference type="EMBL" id="KUJ16310.1"/>
    </source>
</evidence>
<sequence>MARHHRHENHRGYHHEKKDHGSSTHETSSTGTDKRGDKVAASSDKYGVWKGTPTSYIGQTLQQDRSPHITLKFDDGTGKTVEANINVASTSTDTELVYWLNRTWSHPVTKTLTPLSSGFHQATTTDGTGLSLDFLRTTPALVDFSAGQVVQDSDSSDTANNILDQLEPIIKDAIAAKATVYVFGRDYGTGIDDVHMNQGNTGDYENAVGVDGALIFHYPTGDQHFEAVFLAFASQEVPTDDKTGAPAANAKALDTIAKGGSTTSSS</sequence>
<dbReference type="AlphaFoldDB" id="A0A194X819"/>
<feature type="region of interest" description="Disordered" evidence="1">
    <location>
        <begin position="240"/>
        <end position="266"/>
    </location>
</feature>
<dbReference type="KEGG" id="psco:LY89DRAFT_685322"/>
<keyword evidence="3" id="KW-1185">Reference proteome</keyword>
<organism evidence="2 3">
    <name type="scientific">Mollisia scopiformis</name>
    <name type="common">Conifer needle endophyte fungus</name>
    <name type="synonym">Phialocephala scopiformis</name>
    <dbReference type="NCBI Taxonomy" id="149040"/>
    <lineage>
        <taxon>Eukaryota</taxon>
        <taxon>Fungi</taxon>
        <taxon>Dikarya</taxon>
        <taxon>Ascomycota</taxon>
        <taxon>Pezizomycotina</taxon>
        <taxon>Leotiomycetes</taxon>
        <taxon>Helotiales</taxon>
        <taxon>Mollisiaceae</taxon>
        <taxon>Mollisia</taxon>
    </lineage>
</organism>
<evidence type="ECO:0000313" key="3">
    <source>
        <dbReference type="Proteomes" id="UP000070700"/>
    </source>
</evidence>
<feature type="region of interest" description="Disordered" evidence="1">
    <location>
        <begin position="1"/>
        <end position="41"/>
    </location>
</feature>
<evidence type="ECO:0008006" key="4">
    <source>
        <dbReference type="Google" id="ProtNLM"/>
    </source>
</evidence>
<dbReference type="InterPro" id="IPR019268">
    <property type="entry name" value="DUF2278"/>
</dbReference>